<protein>
    <submittedName>
        <fullName evidence="2">Uncharacterized protein</fullName>
    </submittedName>
</protein>
<feature type="compositionally biased region" description="Polar residues" evidence="1">
    <location>
        <begin position="1"/>
        <end position="11"/>
    </location>
</feature>
<dbReference type="AlphaFoldDB" id="F0XN99"/>
<feature type="region of interest" description="Disordered" evidence="1">
    <location>
        <begin position="1"/>
        <end position="40"/>
    </location>
</feature>
<dbReference type="RefSeq" id="XP_014170319.1">
    <property type="nucleotide sequence ID" value="XM_014314844.1"/>
</dbReference>
<evidence type="ECO:0000256" key="1">
    <source>
        <dbReference type="SAM" id="MobiDB-lite"/>
    </source>
</evidence>
<accession>F0XN99</accession>
<gene>
    <name evidence="2" type="ORF">CMQ_1918</name>
</gene>
<evidence type="ECO:0000313" key="2">
    <source>
        <dbReference type="EMBL" id="EFX00837.1"/>
    </source>
</evidence>
<keyword evidence="3" id="KW-1185">Reference proteome</keyword>
<dbReference type="EMBL" id="GL629795">
    <property type="protein sequence ID" value="EFX00837.1"/>
    <property type="molecule type" value="Genomic_DNA"/>
</dbReference>
<organism evidence="3">
    <name type="scientific">Grosmannia clavigera (strain kw1407 / UAMH 11150)</name>
    <name type="common">Blue stain fungus</name>
    <name type="synonym">Graphiocladiella clavigera</name>
    <dbReference type="NCBI Taxonomy" id="655863"/>
    <lineage>
        <taxon>Eukaryota</taxon>
        <taxon>Fungi</taxon>
        <taxon>Dikarya</taxon>
        <taxon>Ascomycota</taxon>
        <taxon>Pezizomycotina</taxon>
        <taxon>Sordariomycetes</taxon>
        <taxon>Sordariomycetidae</taxon>
        <taxon>Ophiostomatales</taxon>
        <taxon>Ophiostomataceae</taxon>
        <taxon>Leptographium</taxon>
    </lineage>
</organism>
<dbReference type="HOGENOM" id="CLU_2498086_0_0_1"/>
<dbReference type="GeneID" id="25974849"/>
<name>F0XN99_GROCL</name>
<proteinExistence type="predicted"/>
<dbReference type="Proteomes" id="UP000007796">
    <property type="component" value="Unassembled WGS sequence"/>
</dbReference>
<reference evidence="2 3" key="1">
    <citation type="journal article" date="2011" name="Proc. Natl. Acad. Sci. U.S.A.">
        <title>Genome and transcriptome analyses of the mountain pine beetle-fungal symbiont Grosmannia clavigera, a lodgepole pine pathogen.</title>
        <authorList>
            <person name="DiGuistini S."/>
            <person name="Wang Y."/>
            <person name="Liao N.Y."/>
            <person name="Taylor G."/>
            <person name="Tanguay P."/>
            <person name="Feau N."/>
            <person name="Henrissat B."/>
            <person name="Chan S.K."/>
            <person name="Hesse-Orce U."/>
            <person name="Alamouti S.M."/>
            <person name="Tsui C.K.M."/>
            <person name="Docking R.T."/>
            <person name="Levasseur A."/>
            <person name="Haridas S."/>
            <person name="Robertson G."/>
            <person name="Birol I."/>
            <person name="Holt R.A."/>
            <person name="Marra M.A."/>
            <person name="Hamelin R.C."/>
            <person name="Hirst M."/>
            <person name="Jones S.J.M."/>
            <person name="Bohlmann J."/>
            <person name="Breuil C."/>
        </authorList>
    </citation>
    <scope>NUCLEOTIDE SEQUENCE [LARGE SCALE GENOMIC DNA]</scope>
    <source>
        <strain evidence="3">kw1407 / UAMH 11150</strain>
    </source>
</reference>
<dbReference type="InParanoid" id="F0XN99"/>
<sequence>MRESAQSTVPDTNRGRKHGQNNRWTNAMEKAETPSRQRRPMAFRLRHMADKGNRTDRDDAATWRSSPYVVLQVETPLSGQFVREVP</sequence>
<evidence type="ECO:0000313" key="3">
    <source>
        <dbReference type="Proteomes" id="UP000007796"/>
    </source>
</evidence>